<dbReference type="InterPro" id="IPR023393">
    <property type="entry name" value="START-like_dom_sf"/>
</dbReference>
<reference evidence="1 2" key="2">
    <citation type="submission" date="2022-06" db="EMBL/GenBank/DDBJ databases">
        <title>Genomic Encyclopedia of Type Strains, Phase I: the one thousand microbial genomes (KMG-I) project.</title>
        <authorList>
            <person name="Kyrpides N."/>
        </authorList>
    </citation>
    <scope>NUCLEOTIDE SEQUENCE [LARGE SCALE GENOMIC DNA]</scope>
    <source>
        <strain evidence="1 2">DSM 43889</strain>
    </source>
</reference>
<name>A0ABT1JIE1_ACTCY</name>
<accession>A0ABT1JIE1</accession>
<reference evidence="1 2" key="1">
    <citation type="submission" date="2013-07" db="EMBL/GenBank/DDBJ databases">
        <authorList>
            <consortium name="DOE Joint Genome Institute"/>
            <person name="Reeve W."/>
            <person name="Huntemann M."/>
            <person name="Han J."/>
            <person name="Chen A."/>
            <person name="Kyrpides N."/>
            <person name="Mavromatis K."/>
            <person name="Markowitz V."/>
            <person name="Palaniappan K."/>
            <person name="Ivanova N."/>
            <person name="Schaumberg A."/>
            <person name="Pati A."/>
            <person name="Liolios K."/>
            <person name="Nordberg H.P."/>
            <person name="Cantor M.N."/>
            <person name="Hua S.X."/>
            <person name="Woyke T."/>
        </authorList>
    </citation>
    <scope>NUCLEOTIDE SEQUENCE [LARGE SCALE GENOMIC DNA]</scope>
    <source>
        <strain evidence="1 2">DSM 43889</strain>
    </source>
</reference>
<dbReference type="RefSeq" id="WP_026417300.1">
    <property type="nucleotide sequence ID" value="NZ_AUBJ02000001.1"/>
</dbReference>
<dbReference type="Pfam" id="PF10604">
    <property type="entry name" value="Polyketide_cyc2"/>
    <property type="match status" value="1"/>
</dbReference>
<comment type="caution">
    <text evidence="1">The sequence shown here is derived from an EMBL/GenBank/DDBJ whole genome shotgun (WGS) entry which is preliminary data.</text>
</comment>
<dbReference type="CDD" id="cd07812">
    <property type="entry name" value="SRPBCC"/>
    <property type="match status" value="1"/>
</dbReference>
<sequence length="150" mass="16500">MNTATVRESVDIEAAAEVVWSVVTDWPRQREWMLGTEVHLVSGDGRGVGSRMVAFTGVAGLGALDSMEITEWSPPHRCVVRHTGRLVRGDGIFEVVARGPAASTFLWSERLVLPFGQVGRFGWPVVRPGFAWGLRRSGQRLAELCRREAG</sequence>
<evidence type="ECO:0000313" key="1">
    <source>
        <dbReference type="EMBL" id="MCP2332288.1"/>
    </source>
</evidence>
<dbReference type="EMBL" id="AUBJ02000001">
    <property type="protein sequence ID" value="MCP2332288.1"/>
    <property type="molecule type" value="Genomic_DNA"/>
</dbReference>
<keyword evidence="2" id="KW-1185">Reference proteome</keyword>
<dbReference type="Gene3D" id="3.30.530.20">
    <property type="match status" value="1"/>
</dbReference>
<evidence type="ECO:0000313" key="2">
    <source>
        <dbReference type="Proteomes" id="UP000791080"/>
    </source>
</evidence>
<organism evidence="1 2">
    <name type="scientific">Actinoalloteichus caeruleus DSM 43889</name>
    <dbReference type="NCBI Taxonomy" id="1120930"/>
    <lineage>
        <taxon>Bacteria</taxon>
        <taxon>Bacillati</taxon>
        <taxon>Actinomycetota</taxon>
        <taxon>Actinomycetes</taxon>
        <taxon>Pseudonocardiales</taxon>
        <taxon>Pseudonocardiaceae</taxon>
        <taxon>Actinoalloteichus</taxon>
        <taxon>Actinoalloteichus cyanogriseus</taxon>
    </lineage>
</organism>
<dbReference type="InterPro" id="IPR019587">
    <property type="entry name" value="Polyketide_cyclase/dehydratase"/>
</dbReference>
<dbReference type="SUPFAM" id="SSF55961">
    <property type="entry name" value="Bet v1-like"/>
    <property type="match status" value="1"/>
</dbReference>
<protein>
    <submittedName>
        <fullName evidence="1">Polyketide cyclase / dehydrase and lipid transport</fullName>
    </submittedName>
</protein>
<gene>
    <name evidence="1" type="ORF">G443_002558</name>
</gene>
<proteinExistence type="predicted"/>
<dbReference type="Proteomes" id="UP000791080">
    <property type="component" value="Unassembled WGS sequence"/>
</dbReference>